<dbReference type="PANTHER" id="PTHR46268">
    <property type="entry name" value="STRESS RESPONSE PROTEIN NHAX"/>
    <property type="match status" value="1"/>
</dbReference>
<proteinExistence type="inferred from homology"/>
<evidence type="ECO:0000313" key="4">
    <source>
        <dbReference type="EMBL" id="MFC2996694.1"/>
    </source>
</evidence>
<dbReference type="Gene3D" id="3.40.50.620">
    <property type="entry name" value="HUPs"/>
    <property type="match status" value="1"/>
</dbReference>
<keyword evidence="2" id="KW-0963">Cytoplasm</keyword>
<reference evidence="5 6" key="2">
    <citation type="submission" date="2018-08" db="EMBL/GenBank/DDBJ databases">
        <title>The draft genome of Acinetobacter sichuanensis strain WCHAc060041.</title>
        <authorList>
            <person name="Qin J."/>
            <person name="Feng Y."/>
            <person name="Zong Z."/>
        </authorList>
    </citation>
    <scope>NUCLEOTIDE SEQUENCE [LARGE SCALE GENOMIC DNA]</scope>
    <source>
        <strain evidence="5 6">WCHAc060041</strain>
    </source>
</reference>
<evidence type="ECO:0000313" key="6">
    <source>
        <dbReference type="Proteomes" id="UP000240957"/>
    </source>
</evidence>
<evidence type="ECO:0000313" key="5">
    <source>
        <dbReference type="EMBL" id="RFC85402.1"/>
    </source>
</evidence>
<dbReference type="Pfam" id="PF00582">
    <property type="entry name" value="Usp"/>
    <property type="match status" value="1"/>
</dbReference>
<comment type="subcellular location">
    <subcellularLocation>
        <location evidence="2">Cytoplasm</location>
    </subcellularLocation>
</comment>
<dbReference type="InterPro" id="IPR006015">
    <property type="entry name" value="Universal_stress_UspA"/>
</dbReference>
<dbReference type="OrthoDB" id="9792500at2"/>
<dbReference type="InterPro" id="IPR014729">
    <property type="entry name" value="Rossmann-like_a/b/a_fold"/>
</dbReference>
<dbReference type="InterPro" id="IPR006016">
    <property type="entry name" value="UspA"/>
</dbReference>
<evidence type="ECO:0000259" key="3">
    <source>
        <dbReference type="Pfam" id="PF00582"/>
    </source>
</evidence>
<dbReference type="PIRSF" id="PIRSF006276">
    <property type="entry name" value="UspA"/>
    <property type="match status" value="1"/>
</dbReference>
<organism evidence="5 6">
    <name type="scientific">Acinetobacter sichuanensis</name>
    <dbReference type="NCBI Taxonomy" id="2136183"/>
    <lineage>
        <taxon>Bacteria</taxon>
        <taxon>Pseudomonadati</taxon>
        <taxon>Pseudomonadota</taxon>
        <taxon>Gammaproteobacteria</taxon>
        <taxon>Moraxellales</taxon>
        <taxon>Moraxellaceae</taxon>
        <taxon>Acinetobacter</taxon>
    </lineage>
</organism>
<dbReference type="EMBL" id="JBHRSF010000071">
    <property type="protein sequence ID" value="MFC2996694.1"/>
    <property type="molecule type" value="Genomic_DNA"/>
</dbReference>
<dbReference type="RefSeq" id="WP_107006448.1">
    <property type="nucleotide sequence ID" value="NZ_JBHRSF010000071.1"/>
</dbReference>
<reference evidence="4" key="4">
    <citation type="submission" date="2024-09" db="EMBL/GenBank/DDBJ databases">
        <authorList>
            <person name="Sun Q."/>
            <person name="Mori K."/>
        </authorList>
    </citation>
    <scope>NUCLEOTIDE SEQUENCE</scope>
    <source>
        <strain evidence="4">KCTC 62575</strain>
    </source>
</reference>
<dbReference type="CDD" id="cd00293">
    <property type="entry name" value="USP-like"/>
    <property type="match status" value="1"/>
</dbReference>
<feature type="domain" description="UspA" evidence="3">
    <location>
        <begin position="3"/>
        <end position="145"/>
    </location>
</feature>
<dbReference type="PANTHER" id="PTHR46268:SF6">
    <property type="entry name" value="UNIVERSAL STRESS PROTEIN UP12"/>
    <property type="match status" value="1"/>
</dbReference>
<keyword evidence="7" id="KW-1185">Reference proteome</keyword>
<dbReference type="GO" id="GO:0005737">
    <property type="term" value="C:cytoplasm"/>
    <property type="evidence" value="ECO:0007669"/>
    <property type="project" value="UniProtKB-SubCell"/>
</dbReference>
<reference evidence="4" key="1">
    <citation type="journal article" date="2014" name="Int. J. Syst. Evol. Microbiol.">
        <title>Complete genome of a new Firmicutes species belonging to the dominant human colonic microbiota ('Ruminococcus bicirculans') reveals two chromosomes and a selective capacity to utilize plant glucans.</title>
        <authorList>
            <consortium name="NISC Comparative Sequencing Program"/>
            <person name="Wegmann U."/>
            <person name="Louis P."/>
            <person name="Goesmann A."/>
            <person name="Henrissat B."/>
            <person name="Duncan S.H."/>
            <person name="Flint H.J."/>
        </authorList>
    </citation>
    <scope>NUCLEOTIDE SEQUENCE</scope>
    <source>
        <strain evidence="4">KCTC 62575</strain>
    </source>
</reference>
<dbReference type="Proteomes" id="UP000240957">
    <property type="component" value="Unassembled WGS sequence"/>
</dbReference>
<dbReference type="Proteomes" id="UP001595455">
    <property type="component" value="Unassembled WGS sequence"/>
</dbReference>
<comment type="similarity">
    <text evidence="1 2">Belongs to the universal stress protein A family.</text>
</comment>
<dbReference type="PRINTS" id="PR01438">
    <property type="entry name" value="UNVRSLSTRESS"/>
</dbReference>
<gene>
    <name evidence="4" type="ORF">ACFODO_15780</name>
    <name evidence="5" type="ORF">C9E89_000295</name>
</gene>
<reference evidence="7" key="3">
    <citation type="journal article" date="2019" name="Int. J. Syst. Evol. Microbiol.">
        <title>The Global Catalogue of Microorganisms (GCM) 10K type strain sequencing project: providing services to taxonomists for standard genome sequencing and annotation.</title>
        <authorList>
            <consortium name="The Broad Institute Genomics Platform"/>
            <consortium name="The Broad Institute Genome Sequencing Center for Infectious Disease"/>
            <person name="Wu L."/>
            <person name="Ma J."/>
        </authorList>
    </citation>
    <scope>NUCLEOTIDE SEQUENCE [LARGE SCALE GENOMIC DNA]</scope>
    <source>
        <strain evidence="7">KCTC 62575</strain>
    </source>
</reference>
<protein>
    <recommendedName>
        <fullName evidence="2">Universal stress protein</fullName>
    </recommendedName>
</protein>
<evidence type="ECO:0000256" key="2">
    <source>
        <dbReference type="PIRNR" id="PIRNR006276"/>
    </source>
</evidence>
<evidence type="ECO:0000256" key="1">
    <source>
        <dbReference type="ARBA" id="ARBA00008791"/>
    </source>
</evidence>
<comment type="caution">
    <text evidence="5">The sequence shown here is derived from an EMBL/GenBank/DDBJ whole genome shotgun (WGS) entry which is preliminary data.</text>
</comment>
<name>A0A371YVE7_9GAMM</name>
<evidence type="ECO:0000313" key="7">
    <source>
        <dbReference type="Proteomes" id="UP001595455"/>
    </source>
</evidence>
<dbReference type="AlphaFoldDB" id="A0A371YVE7"/>
<dbReference type="EMBL" id="PYIX02000001">
    <property type="protein sequence ID" value="RFC85402.1"/>
    <property type="molecule type" value="Genomic_DNA"/>
</dbReference>
<dbReference type="SUPFAM" id="SSF52402">
    <property type="entry name" value="Adenine nucleotide alpha hydrolases-like"/>
    <property type="match status" value="1"/>
</dbReference>
<accession>A0A371YVE7</accession>
<sequence length="149" mass="16184">MSFKNILVPVDGSDTSLAVIPTVVEMAKKFDANVTVVQVMTIDPYIASEYIAHGQSNQLIERAKNYILDNLETAKAKFKAQDLDVQVKLLEGENIAKAIAKASDELNTDLVILCSHGRSGFKKLLIGSVAQSLITTLKAPVLIVKQDDV</sequence>